<evidence type="ECO:0000313" key="3">
    <source>
        <dbReference type="Proteomes" id="UP001497480"/>
    </source>
</evidence>
<feature type="compositionally biased region" description="Polar residues" evidence="1">
    <location>
        <begin position="127"/>
        <end position="143"/>
    </location>
</feature>
<organism evidence="2 3">
    <name type="scientific">Lupinus luteus</name>
    <name type="common">European yellow lupine</name>
    <dbReference type="NCBI Taxonomy" id="3873"/>
    <lineage>
        <taxon>Eukaryota</taxon>
        <taxon>Viridiplantae</taxon>
        <taxon>Streptophyta</taxon>
        <taxon>Embryophyta</taxon>
        <taxon>Tracheophyta</taxon>
        <taxon>Spermatophyta</taxon>
        <taxon>Magnoliopsida</taxon>
        <taxon>eudicotyledons</taxon>
        <taxon>Gunneridae</taxon>
        <taxon>Pentapetalae</taxon>
        <taxon>rosids</taxon>
        <taxon>fabids</taxon>
        <taxon>Fabales</taxon>
        <taxon>Fabaceae</taxon>
        <taxon>Papilionoideae</taxon>
        <taxon>50 kb inversion clade</taxon>
        <taxon>genistoids sensu lato</taxon>
        <taxon>core genistoids</taxon>
        <taxon>Genisteae</taxon>
        <taxon>Lupinus</taxon>
    </lineage>
</organism>
<dbReference type="Proteomes" id="UP001497480">
    <property type="component" value="Unassembled WGS sequence"/>
</dbReference>
<protein>
    <submittedName>
        <fullName evidence="2">Uncharacterized protein</fullName>
    </submittedName>
</protein>
<name>A0AAV1XE42_LUPLU</name>
<accession>A0AAV1XE42</accession>
<feature type="compositionally biased region" description="Basic and acidic residues" evidence="1">
    <location>
        <begin position="71"/>
        <end position="91"/>
    </location>
</feature>
<sequence>MNYSLLPKNPNPVTLMGATELPKVEEVIEQVEIRTLAASPFEYDLKLEDVETFFNQYAKVNSVRLPRHVGDKKKEFDAEREKELEAYEKSRPPMGCNRQNNSDEEQSYPKGLIIAIKIKSISDEVPSKQNGAHQHTHDNNGVSKTEGKPSENTAGEREEEGTVVEERSMGALETLKGAVHIKLRKLELHNGCMIVSI</sequence>
<reference evidence="2 3" key="1">
    <citation type="submission" date="2024-03" db="EMBL/GenBank/DDBJ databases">
        <authorList>
            <person name="Martinez-Hernandez J."/>
        </authorList>
    </citation>
    <scope>NUCLEOTIDE SEQUENCE [LARGE SCALE GENOMIC DNA]</scope>
</reference>
<dbReference type="AlphaFoldDB" id="A0AAV1XE42"/>
<feature type="region of interest" description="Disordered" evidence="1">
    <location>
        <begin position="125"/>
        <end position="164"/>
    </location>
</feature>
<keyword evidence="3" id="KW-1185">Reference proteome</keyword>
<dbReference type="EMBL" id="CAXHTB010000014">
    <property type="protein sequence ID" value="CAL0319228.1"/>
    <property type="molecule type" value="Genomic_DNA"/>
</dbReference>
<evidence type="ECO:0000313" key="2">
    <source>
        <dbReference type="EMBL" id="CAL0319228.1"/>
    </source>
</evidence>
<feature type="region of interest" description="Disordered" evidence="1">
    <location>
        <begin position="71"/>
        <end position="107"/>
    </location>
</feature>
<proteinExistence type="predicted"/>
<gene>
    <name evidence="2" type="ORF">LLUT_LOCUS20288</name>
</gene>
<evidence type="ECO:0000256" key="1">
    <source>
        <dbReference type="SAM" id="MobiDB-lite"/>
    </source>
</evidence>
<comment type="caution">
    <text evidence="2">The sequence shown here is derived from an EMBL/GenBank/DDBJ whole genome shotgun (WGS) entry which is preliminary data.</text>
</comment>